<name>A0AAE3G332_9GAMM</name>
<proteinExistence type="predicted"/>
<sequence>MSKEAPLSSMPIEQARADIAAAFDGHLGGFSDPPKYPQASTLDFLLARYGRHGDRQALHMACTTLRRMALGGINDQIGGGFARYSVDPWWMVPHFEKTLSDNALLLGLYADAYQATGDDFYARIARETAEWLLREMRDDQGSFYSTLAAESDGGEGRYYTWTPDEARRVLNAAEYRLIERRFGLDDDPNVGDRWHFHVYASVSELSKRLREPRDLVLERLRRARHKLYTARLRRPRPSLDQTVRTSWNALAVRTLARAGRILEEQHWIDAAEGAWQALHDTVCRADRVCSERRGEDIAKNGFLEDTAFMLTATLELLQSRWSDEALQLAQRLADDLVDDFQGEDGTLLATDAGGEAPVKDYATALADNGMPTATSAAVSGLRRLGCLLSEPRYLNAADRALRAAWDILEEQPGACPSLAQALDEHLHAPRQVVLRGEPADTSAWRRALERYYQPGLATYSLPPGAGADTTALADKQRDGDGCRAWVFRSSHHGPPLDSLDALLDTVYHRGGQA</sequence>
<dbReference type="Gene3D" id="1.50.10.20">
    <property type="match status" value="1"/>
</dbReference>
<evidence type="ECO:0000313" key="2">
    <source>
        <dbReference type="Proteomes" id="UP001205843"/>
    </source>
</evidence>
<dbReference type="EMBL" id="JALJXV010000001">
    <property type="protein sequence ID" value="MCP1672987.1"/>
    <property type="molecule type" value="Genomic_DNA"/>
</dbReference>
<dbReference type="AlphaFoldDB" id="A0AAE3G332"/>
<accession>A0AAE3G332</accession>
<reference evidence="1" key="1">
    <citation type="submission" date="2022-03" db="EMBL/GenBank/DDBJ databases">
        <title>Genomic Encyclopedia of Type Strains, Phase III (KMG-III): the genomes of soil and plant-associated and newly described type strains.</title>
        <authorList>
            <person name="Whitman W."/>
        </authorList>
    </citation>
    <scope>NUCLEOTIDE SEQUENCE</scope>
    <source>
        <strain evidence="1">ANL 6-2</strain>
    </source>
</reference>
<protein>
    <submittedName>
        <fullName evidence="1">Uncharacterized protein YyaL (SSP411 family)</fullName>
    </submittedName>
</protein>
<dbReference type="PANTHER" id="PTHR42899">
    <property type="entry name" value="SPERMATOGENESIS-ASSOCIATED PROTEIN 20"/>
    <property type="match status" value="1"/>
</dbReference>
<dbReference type="GO" id="GO:0005975">
    <property type="term" value="P:carbohydrate metabolic process"/>
    <property type="evidence" value="ECO:0007669"/>
    <property type="project" value="InterPro"/>
</dbReference>
<dbReference type="PANTHER" id="PTHR42899:SF1">
    <property type="entry name" value="SPERMATOGENESIS-ASSOCIATED PROTEIN 20"/>
    <property type="match status" value="1"/>
</dbReference>
<dbReference type="Proteomes" id="UP001205843">
    <property type="component" value="Unassembled WGS sequence"/>
</dbReference>
<comment type="caution">
    <text evidence="1">The sequence shown here is derived from an EMBL/GenBank/DDBJ whole genome shotgun (WGS) entry which is preliminary data.</text>
</comment>
<dbReference type="RefSeq" id="WP_253472597.1">
    <property type="nucleotide sequence ID" value="NZ_JALJXV010000001.1"/>
</dbReference>
<dbReference type="InterPro" id="IPR008928">
    <property type="entry name" value="6-hairpin_glycosidase_sf"/>
</dbReference>
<organism evidence="1 2">
    <name type="scientific">Natronocella acetinitrilica</name>
    <dbReference type="NCBI Taxonomy" id="414046"/>
    <lineage>
        <taxon>Bacteria</taxon>
        <taxon>Pseudomonadati</taxon>
        <taxon>Pseudomonadota</taxon>
        <taxon>Gammaproteobacteria</taxon>
        <taxon>Chromatiales</taxon>
        <taxon>Ectothiorhodospiraceae</taxon>
        <taxon>Natronocella</taxon>
    </lineage>
</organism>
<dbReference type="SUPFAM" id="SSF48208">
    <property type="entry name" value="Six-hairpin glycosidases"/>
    <property type="match status" value="1"/>
</dbReference>
<evidence type="ECO:0000313" key="1">
    <source>
        <dbReference type="EMBL" id="MCP1672987.1"/>
    </source>
</evidence>
<gene>
    <name evidence="1" type="ORF">J2T57_000079</name>
</gene>
<dbReference type="InterPro" id="IPR024705">
    <property type="entry name" value="Ssp411"/>
</dbReference>
<keyword evidence="2" id="KW-1185">Reference proteome</keyword>